<dbReference type="HAMAP" id="MF_00374">
    <property type="entry name" value="Ribosomal_uL29"/>
    <property type="match status" value="1"/>
</dbReference>
<evidence type="ECO:0000313" key="6">
    <source>
        <dbReference type="EMBL" id="AOM67828.1"/>
    </source>
</evidence>
<dbReference type="GeneID" id="29070331"/>
<geneLocation type="plastid" evidence="6"/>
<dbReference type="InterPro" id="IPR050063">
    <property type="entry name" value="Ribosomal_protein_uL29"/>
</dbReference>
<keyword evidence="6" id="KW-0934">Plastid</keyword>
<evidence type="ECO:0000256" key="2">
    <source>
        <dbReference type="ARBA" id="ARBA00022980"/>
    </source>
</evidence>
<evidence type="ECO:0000256" key="4">
    <source>
        <dbReference type="ARBA" id="ARBA00040028"/>
    </source>
</evidence>
<dbReference type="GO" id="GO:0006412">
    <property type="term" value="P:translation"/>
    <property type="evidence" value="ECO:0007669"/>
    <property type="project" value="InterPro"/>
</dbReference>
<dbReference type="GO" id="GO:0003735">
    <property type="term" value="F:structural constituent of ribosome"/>
    <property type="evidence" value="ECO:0007669"/>
    <property type="project" value="InterPro"/>
</dbReference>
<dbReference type="CDD" id="cd00427">
    <property type="entry name" value="Ribosomal_L29_HIP"/>
    <property type="match status" value="1"/>
</dbReference>
<keyword evidence="3" id="KW-0687">Ribonucleoprotein</keyword>
<accession>A0A1C9CHF4</accession>
<comment type="similarity">
    <text evidence="1">Belongs to the universal ribosomal protein uL29 family.</text>
</comment>
<organism evidence="6">
    <name type="scientific">Palmaria palmata</name>
    <name type="common">Dulse</name>
    <name type="synonym">Rhodymenia palmata</name>
    <dbReference type="NCBI Taxonomy" id="2822"/>
    <lineage>
        <taxon>Eukaryota</taxon>
        <taxon>Rhodophyta</taxon>
        <taxon>Florideophyceae</taxon>
        <taxon>Nemaliophycidae</taxon>
        <taxon>Palmariales</taxon>
        <taxon>Palmariaceae</taxon>
        <taxon>Palmaria</taxon>
    </lineage>
</organism>
<dbReference type="PANTHER" id="PTHR10916">
    <property type="entry name" value="60S RIBOSOMAL PROTEIN L35/50S RIBOSOMAL PROTEIN L29"/>
    <property type="match status" value="1"/>
</dbReference>
<dbReference type="Pfam" id="PF00831">
    <property type="entry name" value="Ribosomal_L29"/>
    <property type="match status" value="1"/>
</dbReference>
<dbReference type="PANTHER" id="PTHR10916:SF0">
    <property type="entry name" value="LARGE RIBOSOMAL SUBUNIT PROTEIN UL29C"/>
    <property type="match status" value="1"/>
</dbReference>
<name>A0A1C9CHF4_PALPL</name>
<dbReference type="RefSeq" id="YP_009294388.1">
    <property type="nucleotide sequence ID" value="NC_031147.1"/>
</dbReference>
<evidence type="ECO:0000256" key="3">
    <source>
        <dbReference type="ARBA" id="ARBA00023274"/>
    </source>
</evidence>
<protein>
    <recommendedName>
        <fullName evidence="4">Large ribosomal subunit protein uL29c</fullName>
    </recommendedName>
    <alternativeName>
        <fullName evidence="5">50S ribosomal protein L29, chloroplastic</fullName>
    </alternativeName>
</protein>
<gene>
    <name evidence="6" type="primary">rpl29</name>
    <name evidence="6" type="ORF">Palma_196</name>
</gene>
<dbReference type="AlphaFoldDB" id="A0A1C9CHF4"/>
<dbReference type="InterPro" id="IPR036049">
    <property type="entry name" value="Ribosomal_uL29_sf"/>
</dbReference>
<evidence type="ECO:0000256" key="5">
    <source>
        <dbReference type="ARBA" id="ARBA00042960"/>
    </source>
</evidence>
<dbReference type="GO" id="GO:0022625">
    <property type="term" value="C:cytosolic large ribosomal subunit"/>
    <property type="evidence" value="ECO:0007669"/>
    <property type="project" value="TreeGrafter"/>
</dbReference>
<dbReference type="NCBIfam" id="TIGR00012">
    <property type="entry name" value="L29"/>
    <property type="match status" value="1"/>
</dbReference>
<sequence length="67" mass="8065">MNILSNKAIRNLDIESMEREVLEIKRALFDFRLKQATRQSVKPHIIKAYKNQLARIMTIQKEKYFNQ</sequence>
<dbReference type="SUPFAM" id="SSF46561">
    <property type="entry name" value="Ribosomal protein L29 (L29p)"/>
    <property type="match status" value="1"/>
</dbReference>
<dbReference type="Gene3D" id="1.10.287.310">
    <property type="match status" value="1"/>
</dbReference>
<dbReference type="InterPro" id="IPR001854">
    <property type="entry name" value="Ribosomal_uL29"/>
</dbReference>
<dbReference type="EMBL" id="KX284726">
    <property type="protein sequence ID" value="AOM67828.1"/>
    <property type="molecule type" value="Genomic_DNA"/>
</dbReference>
<evidence type="ECO:0000256" key="1">
    <source>
        <dbReference type="ARBA" id="ARBA00009254"/>
    </source>
</evidence>
<reference evidence="6" key="1">
    <citation type="journal article" date="2018" name="PLoS ONE">
        <title>Plastid genome analysis of three Nemaliophycidae red algal species suggests environmental adaptation for iron limited habitats.</title>
        <authorList>
            <person name="Cho C.H."/>
            <person name="Choi J.W."/>
            <person name="Lam D.W."/>
            <person name="Kim K.M."/>
            <person name="Yoon H.S."/>
        </authorList>
    </citation>
    <scope>NUCLEOTIDE SEQUENCE</scope>
</reference>
<keyword evidence="2 6" id="KW-0689">Ribosomal protein</keyword>
<proteinExistence type="inferred from homology"/>